<organism evidence="3 4">
    <name type="scientific">Solemya velum gill symbiont</name>
    <dbReference type="NCBI Taxonomy" id="2340"/>
    <lineage>
        <taxon>Bacteria</taxon>
        <taxon>Pseudomonadati</taxon>
        <taxon>Pseudomonadota</taxon>
        <taxon>Gammaproteobacteria</taxon>
        <taxon>sulfur-oxidizing symbionts</taxon>
    </lineage>
</organism>
<proteinExistence type="predicted"/>
<dbReference type="Gene3D" id="1.10.238.10">
    <property type="entry name" value="EF-hand"/>
    <property type="match status" value="1"/>
</dbReference>
<dbReference type="InterPro" id="IPR002048">
    <property type="entry name" value="EF_hand_dom"/>
</dbReference>
<comment type="caution">
    <text evidence="3">The sequence shown here is derived from an EMBL/GenBank/DDBJ whole genome shotgun (WGS) entry which is preliminary data.</text>
</comment>
<reference evidence="3 4" key="1">
    <citation type="submission" date="2016-11" db="EMBL/GenBank/DDBJ databases">
        <title>Mixed transmission modes and dynamic genome evolution in an obligate animal-bacterial symbiosis.</title>
        <authorList>
            <person name="Russell S.L."/>
            <person name="Corbett-Detig R.B."/>
            <person name="Cavanaugh C.M."/>
        </authorList>
    </citation>
    <scope>NUCLEOTIDE SEQUENCE [LARGE SCALE GENOMIC DNA]</scope>
    <source>
        <strain evidence="3">MA-KB16</strain>
    </source>
</reference>
<protein>
    <recommendedName>
        <fullName evidence="2">EF-hand domain-containing protein</fullName>
    </recommendedName>
</protein>
<dbReference type="EMBL" id="MPNX01000021">
    <property type="protein sequence ID" value="OOY34158.1"/>
    <property type="molecule type" value="Genomic_DNA"/>
</dbReference>
<evidence type="ECO:0000259" key="2">
    <source>
        <dbReference type="PROSITE" id="PS50222"/>
    </source>
</evidence>
<dbReference type="InterPro" id="IPR011992">
    <property type="entry name" value="EF-hand-dom_pair"/>
</dbReference>
<dbReference type="GeneID" id="86992623"/>
<evidence type="ECO:0000256" key="1">
    <source>
        <dbReference type="SAM" id="SignalP"/>
    </source>
</evidence>
<dbReference type="Proteomes" id="UP000190962">
    <property type="component" value="Unassembled WGS sequence"/>
</dbReference>
<dbReference type="GO" id="GO:0005509">
    <property type="term" value="F:calcium ion binding"/>
    <property type="evidence" value="ECO:0007669"/>
    <property type="project" value="InterPro"/>
</dbReference>
<evidence type="ECO:0000313" key="3">
    <source>
        <dbReference type="EMBL" id="OOY34158.1"/>
    </source>
</evidence>
<feature type="chain" id="PRO_5013227546" description="EF-hand domain-containing protein" evidence="1">
    <location>
        <begin position="30"/>
        <end position="119"/>
    </location>
</feature>
<dbReference type="AlphaFoldDB" id="A0A1T2FIJ2"/>
<evidence type="ECO:0000313" key="4">
    <source>
        <dbReference type="Proteomes" id="UP000190962"/>
    </source>
</evidence>
<feature type="domain" description="EF-hand" evidence="2">
    <location>
        <begin position="74"/>
        <end position="109"/>
    </location>
</feature>
<dbReference type="InterPro" id="IPR018247">
    <property type="entry name" value="EF_Hand_1_Ca_BS"/>
</dbReference>
<name>A0A1T2FIJ2_SOVGS</name>
<feature type="signal peptide" evidence="1">
    <location>
        <begin position="1"/>
        <end position="29"/>
    </location>
</feature>
<dbReference type="PROSITE" id="PS00018">
    <property type="entry name" value="EF_HAND_1"/>
    <property type="match status" value="2"/>
</dbReference>
<dbReference type="Pfam" id="PF13499">
    <property type="entry name" value="EF-hand_7"/>
    <property type="match status" value="1"/>
</dbReference>
<dbReference type="RefSeq" id="WP_078453471.1">
    <property type="nucleotide sequence ID" value="NZ_MPNX01000021.1"/>
</dbReference>
<accession>A0A1T2FIJ2</accession>
<dbReference type="SMART" id="SM00054">
    <property type="entry name" value="EFh"/>
    <property type="match status" value="2"/>
</dbReference>
<dbReference type="PROSITE" id="PS50222">
    <property type="entry name" value="EF_HAND_2"/>
    <property type="match status" value="2"/>
</dbReference>
<feature type="domain" description="EF-hand" evidence="2">
    <location>
        <begin position="39"/>
        <end position="67"/>
    </location>
</feature>
<gene>
    <name evidence="3" type="ORF">BOV88_11700</name>
</gene>
<keyword evidence="1" id="KW-0732">Signal</keyword>
<sequence length="119" mass="14272">MKADIFQFFVAILLAAVSLLFYSSSTVVAQTEAQLSDNRVFSVHDQDRDGFLDQKEYEHFYMQMVQRREASGRSHRHMPLFLFEEIDYNRNGLIEEEEMASAMNARLRKHRRYRYRGRR</sequence>
<dbReference type="SUPFAM" id="SSF47473">
    <property type="entry name" value="EF-hand"/>
    <property type="match status" value="1"/>
</dbReference>